<dbReference type="SUPFAM" id="SSF48613">
    <property type="entry name" value="Heme oxygenase-like"/>
    <property type="match status" value="1"/>
</dbReference>
<protein>
    <submittedName>
        <fullName evidence="1">Iron-containing redox enzyme family protein</fullName>
    </submittedName>
</protein>
<dbReference type="AlphaFoldDB" id="A0AAQ2C5V6"/>
<name>A0AAQ2C5V6_9MICO</name>
<reference evidence="1 2" key="1">
    <citation type="submission" date="2019-03" db="EMBL/GenBank/DDBJ databases">
        <title>Genomics of glacier-inhabiting Cryobacterium strains.</title>
        <authorList>
            <person name="Liu Q."/>
            <person name="Xin Y.-H."/>
        </authorList>
    </citation>
    <scope>NUCLEOTIDE SEQUENCE [LARGE SCALE GENOMIC DNA]</scope>
    <source>
        <strain evidence="2">TMT1-22</strain>
    </source>
</reference>
<dbReference type="Pfam" id="PF14518">
    <property type="entry name" value="Haem_oxygenas_2"/>
    <property type="match status" value="1"/>
</dbReference>
<accession>A0AAQ2C5V6</accession>
<evidence type="ECO:0000313" key="2">
    <source>
        <dbReference type="Proteomes" id="UP000297403"/>
    </source>
</evidence>
<dbReference type="SMART" id="SM01236">
    <property type="entry name" value="Haem_oxygenase_2"/>
    <property type="match status" value="1"/>
</dbReference>
<dbReference type="EMBL" id="SOFY01000053">
    <property type="protein sequence ID" value="TFC46172.1"/>
    <property type="molecule type" value="Genomic_DNA"/>
</dbReference>
<sequence>MLPIDTNTLTRASFCARGPLSDLLLTALDGPLTPGQALLTDFETAVAAAIDCSGFVMVDDDLQLTLFVLYGLHYGGVVPGDEKWEWHPSTIAARILIENALEAQLRHSVAQPPLPAPTREQAIEFVAHRSVYTLKEADPHSWAIPRLTGRAKAALIEIQADEYGGGDVERMHSVLFASTMRGLGLDDRYAAYVDSVPAITLASFNTMSMFGLNRRLRGALVGHLAAFEMTSAIPSRLYADGFQRLGFESDVTRYFDEHVEADAVHEQIAGRDLAGSLAEDDPALLGDIMFGASVCLTMDGLVADHMLGRWKDDLSSLRFPAVGVAHLSAVAAP</sequence>
<comment type="caution">
    <text evidence="1">The sequence shown here is derived from an EMBL/GenBank/DDBJ whole genome shotgun (WGS) entry which is preliminary data.</text>
</comment>
<proteinExistence type="predicted"/>
<gene>
    <name evidence="1" type="ORF">E3O49_10005</name>
</gene>
<keyword evidence="2" id="KW-1185">Reference proteome</keyword>
<dbReference type="InterPro" id="IPR016084">
    <property type="entry name" value="Haem_Oase-like_multi-hlx"/>
</dbReference>
<dbReference type="Proteomes" id="UP000297403">
    <property type="component" value="Unassembled WGS sequence"/>
</dbReference>
<dbReference type="RefSeq" id="WP_134451442.1">
    <property type="nucleotide sequence ID" value="NZ_SOFY01000053.1"/>
</dbReference>
<organism evidence="1 2">
    <name type="scientific">Cryobacterium shii</name>
    <dbReference type="NCBI Taxonomy" id="1259235"/>
    <lineage>
        <taxon>Bacteria</taxon>
        <taxon>Bacillati</taxon>
        <taxon>Actinomycetota</taxon>
        <taxon>Actinomycetes</taxon>
        <taxon>Micrococcales</taxon>
        <taxon>Microbacteriaceae</taxon>
        <taxon>Cryobacterium</taxon>
    </lineage>
</organism>
<dbReference type="Gene3D" id="1.20.910.10">
    <property type="entry name" value="Heme oxygenase-like"/>
    <property type="match status" value="1"/>
</dbReference>
<evidence type="ECO:0000313" key="1">
    <source>
        <dbReference type="EMBL" id="TFC46172.1"/>
    </source>
</evidence>